<comment type="subcellular location">
    <subcellularLocation>
        <location evidence="1">Membrane</location>
        <topology evidence="1">Multi-pass membrane protein</topology>
    </subcellularLocation>
</comment>
<gene>
    <name evidence="7" type="ORF">SCP_0803490</name>
</gene>
<evidence type="ECO:0000256" key="4">
    <source>
        <dbReference type="ARBA" id="ARBA00023136"/>
    </source>
</evidence>
<dbReference type="STRING" id="139825.A0A401GUC5"/>
<feature type="region of interest" description="Disordered" evidence="5">
    <location>
        <begin position="131"/>
        <end position="168"/>
    </location>
</feature>
<keyword evidence="2 6" id="KW-0812">Transmembrane</keyword>
<feature type="compositionally biased region" description="Low complexity" evidence="5">
    <location>
        <begin position="207"/>
        <end position="221"/>
    </location>
</feature>
<dbReference type="RefSeq" id="XP_027616740.1">
    <property type="nucleotide sequence ID" value="XM_027760939.1"/>
</dbReference>
<feature type="transmembrane region" description="Helical" evidence="6">
    <location>
        <begin position="456"/>
        <end position="476"/>
    </location>
</feature>
<evidence type="ECO:0000313" key="8">
    <source>
        <dbReference type="Proteomes" id="UP000287166"/>
    </source>
</evidence>
<dbReference type="Proteomes" id="UP000287166">
    <property type="component" value="Unassembled WGS sequence"/>
</dbReference>
<feature type="region of interest" description="Disordered" evidence="5">
    <location>
        <begin position="187"/>
        <end position="264"/>
    </location>
</feature>
<dbReference type="GO" id="GO:0005385">
    <property type="term" value="F:zinc ion transmembrane transporter activity"/>
    <property type="evidence" value="ECO:0007669"/>
    <property type="project" value="TreeGrafter"/>
</dbReference>
<keyword evidence="4 6" id="KW-0472">Membrane</keyword>
<dbReference type="AlphaFoldDB" id="A0A401GUC5"/>
<evidence type="ECO:0000256" key="5">
    <source>
        <dbReference type="SAM" id="MobiDB-lite"/>
    </source>
</evidence>
<feature type="transmembrane region" description="Helical" evidence="6">
    <location>
        <begin position="98"/>
        <end position="116"/>
    </location>
</feature>
<name>A0A401GUC5_9APHY</name>
<feature type="compositionally biased region" description="Polar residues" evidence="5">
    <location>
        <begin position="187"/>
        <end position="206"/>
    </location>
</feature>
<feature type="transmembrane region" description="Helical" evidence="6">
    <location>
        <begin position="55"/>
        <end position="78"/>
    </location>
</feature>
<accession>A0A401GUC5</accession>
<organism evidence="7 8">
    <name type="scientific">Sparassis crispa</name>
    <dbReference type="NCBI Taxonomy" id="139825"/>
    <lineage>
        <taxon>Eukaryota</taxon>
        <taxon>Fungi</taxon>
        <taxon>Dikarya</taxon>
        <taxon>Basidiomycota</taxon>
        <taxon>Agaricomycotina</taxon>
        <taxon>Agaricomycetes</taxon>
        <taxon>Polyporales</taxon>
        <taxon>Sparassidaceae</taxon>
        <taxon>Sparassis</taxon>
    </lineage>
</organism>
<comment type="caution">
    <text evidence="7">The sequence shown here is derived from an EMBL/GenBank/DDBJ whole genome shotgun (WGS) entry which is preliminary data.</text>
</comment>
<feature type="transmembrane region" description="Helical" evidence="6">
    <location>
        <begin position="413"/>
        <end position="435"/>
    </location>
</feature>
<dbReference type="GO" id="GO:0005886">
    <property type="term" value="C:plasma membrane"/>
    <property type="evidence" value="ECO:0007669"/>
    <property type="project" value="TreeGrafter"/>
</dbReference>
<evidence type="ECO:0000256" key="3">
    <source>
        <dbReference type="ARBA" id="ARBA00022989"/>
    </source>
</evidence>
<dbReference type="GeneID" id="38782744"/>
<evidence type="ECO:0000256" key="2">
    <source>
        <dbReference type="ARBA" id="ARBA00022692"/>
    </source>
</evidence>
<dbReference type="PANTHER" id="PTHR11040">
    <property type="entry name" value="ZINC/IRON TRANSPORTER"/>
    <property type="match status" value="1"/>
</dbReference>
<proteinExistence type="predicted"/>
<dbReference type="OrthoDB" id="448280at2759"/>
<feature type="transmembrane region" description="Helical" evidence="6">
    <location>
        <begin position="529"/>
        <end position="549"/>
    </location>
</feature>
<dbReference type="InParanoid" id="A0A401GUC5"/>
<reference evidence="7 8" key="1">
    <citation type="journal article" date="2018" name="Sci. Rep.">
        <title>Genome sequence of the cauliflower mushroom Sparassis crispa (Hanabiratake) and its association with beneficial usage.</title>
        <authorList>
            <person name="Kiyama R."/>
            <person name="Furutani Y."/>
            <person name="Kawaguchi K."/>
            <person name="Nakanishi T."/>
        </authorList>
    </citation>
    <scope>NUCLEOTIDE SEQUENCE [LARGE SCALE GENOMIC DNA]</scope>
</reference>
<sequence>MTFIPLLVTVDNDDETRTRILTRIYLMIALFIVSFFAVSFPAVARSRRNLRVPSFLFFVGKHFGTGVILATAFAHLLQDAFAALMSEKVKERWGIGKWTGLIVLSSLLSIFLVEYISTSFVDRLHSYSSEPPSPLSTSPPHSPKPSSPCLAARTHLPSPPPDGLADPSPAIMVQNLERLVYAPDNISQQECSSANSPPTVTEHTPMSSAAASSQRRPSSYSTFPAPSNHLDHVRTPRFSPHAHFHSHSHLPLGRGDGGDGADDEIFAGGHHRHEERTAHSRHHSHQYWEAWRTWLGLRQGGEGGVDEEAEAEAAAAAAAERGREAERAHKKVAAHEPSHAHLDLEDGYLSDGADEGGALSTLVEDEIGDREEAEKVRVGRRRQIVGILMLQVGIMLHSLVIGLTLAITSGPEFTSLVIAIAFHQLFEGLSLGIRIAGLPDSGAATSLFSRALKPTLTLAFALTTPIGIALGLGIFAPGTAGGDEAHLLLVQGLMSALSAGMLIYAACVEMLAGDFVMDPRLWRASVLRQALALCSLFLGVGAMVVVGLFD</sequence>
<dbReference type="EMBL" id="BFAD01000008">
    <property type="protein sequence ID" value="GBE85827.1"/>
    <property type="molecule type" value="Genomic_DNA"/>
</dbReference>
<evidence type="ECO:0000256" key="6">
    <source>
        <dbReference type="SAM" id="Phobius"/>
    </source>
</evidence>
<keyword evidence="3 6" id="KW-1133">Transmembrane helix</keyword>
<dbReference type="Pfam" id="PF02535">
    <property type="entry name" value="Zip"/>
    <property type="match status" value="1"/>
</dbReference>
<feature type="transmembrane region" description="Helical" evidence="6">
    <location>
        <begin position="384"/>
        <end position="407"/>
    </location>
</feature>
<dbReference type="PANTHER" id="PTHR11040:SF44">
    <property type="entry name" value="PROTEIN ZNTC-RELATED"/>
    <property type="match status" value="1"/>
</dbReference>
<protein>
    <submittedName>
        <fullName evidence="7">Zinc/iron permease</fullName>
    </submittedName>
</protein>
<dbReference type="InterPro" id="IPR003689">
    <property type="entry name" value="ZIP"/>
</dbReference>
<feature type="transmembrane region" description="Helical" evidence="6">
    <location>
        <begin position="20"/>
        <end position="43"/>
    </location>
</feature>
<evidence type="ECO:0000256" key="1">
    <source>
        <dbReference type="ARBA" id="ARBA00004141"/>
    </source>
</evidence>
<keyword evidence="8" id="KW-1185">Reference proteome</keyword>
<feature type="transmembrane region" description="Helical" evidence="6">
    <location>
        <begin position="488"/>
        <end position="508"/>
    </location>
</feature>
<evidence type="ECO:0000313" key="7">
    <source>
        <dbReference type="EMBL" id="GBE85827.1"/>
    </source>
</evidence>